<evidence type="ECO:0000313" key="1">
    <source>
        <dbReference type="EMBL" id="EXX71304.1"/>
    </source>
</evidence>
<organism evidence="1 2">
    <name type="scientific">Rhizophagus irregularis (strain DAOM 197198w)</name>
    <name type="common">Glomus intraradices</name>
    <dbReference type="NCBI Taxonomy" id="1432141"/>
    <lineage>
        <taxon>Eukaryota</taxon>
        <taxon>Fungi</taxon>
        <taxon>Fungi incertae sedis</taxon>
        <taxon>Mucoromycota</taxon>
        <taxon>Glomeromycotina</taxon>
        <taxon>Glomeromycetes</taxon>
        <taxon>Glomerales</taxon>
        <taxon>Glomeraceae</taxon>
        <taxon>Rhizophagus</taxon>
    </lineage>
</organism>
<gene>
    <name evidence="1" type="ORF">RirG_079680</name>
</gene>
<dbReference type="InterPro" id="IPR036047">
    <property type="entry name" value="F-box-like_dom_sf"/>
</dbReference>
<dbReference type="SUPFAM" id="SSF52047">
    <property type="entry name" value="RNI-like"/>
    <property type="match status" value="1"/>
</dbReference>
<reference evidence="1 2" key="1">
    <citation type="submission" date="2014-02" db="EMBL/GenBank/DDBJ databases">
        <title>Single nucleus genome sequencing reveals high similarity among nuclei of an endomycorrhizal fungus.</title>
        <authorList>
            <person name="Lin K."/>
            <person name="Geurts R."/>
            <person name="Zhang Z."/>
            <person name="Limpens E."/>
            <person name="Saunders D.G."/>
            <person name="Mu D."/>
            <person name="Pang E."/>
            <person name="Cao H."/>
            <person name="Cha H."/>
            <person name="Lin T."/>
            <person name="Zhou Q."/>
            <person name="Shang Y."/>
            <person name="Li Y."/>
            <person name="Ivanov S."/>
            <person name="Sharma T."/>
            <person name="Velzen R.V."/>
            <person name="Ruijter N.D."/>
            <person name="Aanen D.K."/>
            <person name="Win J."/>
            <person name="Kamoun S."/>
            <person name="Bisseling T."/>
            <person name="Huang S."/>
        </authorList>
    </citation>
    <scope>NUCLEOTIDE SEQUENCE [LARGE SCALE GENOMIC DNA]</scope>
    <source>
        <strain evidence="2">DAOM197198w</strain>
    </source>
</reference>
<proteinExistence type="predicted"/>
<name>A0A015KUK9_RHIIW</name>
<protein>
    <recommendedName>
        <fullName evidence="3">F-box domain-containing protein</fullName>
    </recommendedName>
</protein>
<evidence type="ECO:0008006" key="3">
    <source>
        <dbReference type="Google" id="ProtNLM"/>
    </source>
</evidence>
<keyword evidence="2" id="KW-1185">Reference proteome</keyword>
<dbReference type="HOGENOM" id="CLU_028913_0_1_1"/>
<evidence type="ECO:0000313" key="2">
    <source>
        <dbReference type="Proteomes" id="UP000022910"/>
    </source>
</evidence>
<dbReference type="Proteomes" id="UP000022910">
    <property type="component" value="Unassembled WGS sequence"/>
</dbReference>
<dbReference type="EMBL" id="JEMT01016163">
    <property type="protein sequence ID" value="EXX71304.1"/>
    <property type="molecule type" value="Genomic_DNA"/>
</dbReference>
<accession>A0A015KUK9</accession>
<dbReference type="SUPFAM" id="SSF81383">
    <property type="entry name" value="F-box domain"/>
    <property type="match status" value="1"/>
</dbReference>
<sequence>MASRLPADCLKEILEYLEKDKFSLHSCLLVNRLWCKISVRILWRNIWTINLVGYEHRLKVEKSILNMLIICLPNKSKKYLRQKGILNSSQISRTSLFDYASFCKVLSVHGIVRMIADVFKSQRYLEEEIMKMFMKKIPLKKLYYYTNNSNTINLSFLHYPKAKDCLKKLSKLSCNSNVKFSFFHKLSQISFNIQSLTIEFKKSISSDLNDLISSQNNLKCLSLRLKHDITDMKTDIIPSLTNHSNTLIKLKLEYYQNGPLSFITNFINLQELVLTFRNRDYFHELSDKLQNVILPQLQILKFLCAYPESDVIIKFLENNGKNLKEFYISCENSDDSINLAIAKFCQNLQLLSILFGKIETLNLILKNCQQLESIGTRHDNDLLKEKDLLESLAKYSPKNFYRLKLFYNSSSKLTPEDLEEFFINWKNRVPQRPFSFIFRGCKNSLEAKEGNMEVIEKYKKLGIIHKFLKL</sequence>
<dbReference type="InterPro" id="IPR032675">
    <property type="entry name" value="LRR_dom_sf"/>
</dbReference>
<dbReference type="AlphaFoldDB" id="A0A015KUK9"/>
<comment type="caution">
    <text evidence="1">The sequence shown here is derived from an EMBL/GenBank/DDBJ whole genome shotgun (WGS) entry which is preliminary data.</text>
</comment>
<dbReference type="Gene3D" id="3.80.10.10">
    <property type="entry name" value="Ribonuclease Inhibitor"/>
    <property type="match status" value="1"/>
</dbReference>
<dbReference type="OrthoDB" id="2316528at2759"/>